<dbReference type="InterPro" id="IPR011545">
    <property type="entry name" value="DEAD/DEAH_box_helicase_dom"/>
</dbReference>
<dbReference type="GO" id="GO:0140097">
    <property type="term" value="F:catalytic activity, acting on DNA"/>
    <property type="evidence" value="ECO:0007669"/>
    <property type="project" value="UniProtKB-ARBA"/>
</dbReference>
<dbReference type="Proteomes" id="UP000009296">
    <property type="component" value="Chromosome"/>
</dbReference>
<evidence type="ECO:0000259" key="7">
    <source>
        <dbReference type="PROSITE" id="PS51192"/>
    </source>
</evidence>
<dbReference type="Gene3D" id="1.10.150.20">
    <property type="entry name" value="5' to 3' exonuclease, C-terminal subdomain"/>
    <property type="match status" value="1"/>
</dbReference>
<dbReference type="HOGENOM" id="CLU_002513_3_1_2"/>
<dbReference type="SUPFAM" id="SSF52980">
    <property type="entry name" value="Restriction endonuclease-like"/>
    <property type="match status" value="1"/>
</dbReference>
<dbReference type="OrthoDB" id="9764at2157"/>
<dbReference type="SMART" id="SM00891">
    <property type="entry name" value="ERCC4"/>
    <property type="match status" value="1"/>
</dbReference>
<dbReference type="PROSITE" id="PS51194">
    <property type="entry name" value="HELICASE_CTER"/>
    <property type="match status" value="1"/>
</dbReference>
<keyword evidence="4 9" id="KW-0347">Helicase</keyword>
<dbReference type="InterPro" id="IPR011335">
    <property type="entry name" value="Restrct_endonuc-II-like"/>
</dbReference>
<evidence type="ECO:0000256" key="3">
    <source>
        <dbReference type="ARBA" id="ARBA00022801"/>
    </source>
</evidence>
<keyword evidence="5" id="KW-0067">ATP-binding</keyword>
<dbReference type="InterPro" id="IPR041663">
    <property type="entry name" value="DisA/LigA_HHH"/>
</dbReference>
<dbReference type="PANTHER" id="PTHR14025">
    <property type="entry name" value="FANCONI ANEMIA GROUP M FANCM FAMILY MEMBER"/>
    <property type="match status" value="1"/>
</dbReference>
<accession>F8AKL1</accession>
<dbReference type="Pfam" id="PF00271">
    <property type="entry name" value="Helicase_C"/>
    <property type="match status" value="1"/>
</dbReference>
<keyword evidence="3" id="KW-0378">Hydrolase</keyword>
<evidence type="ECO:0000313" key="10">
    <source>
        <dbReference type="Proteomes" id="UP000009296"/>
    </source>
</evidence>
<evidence type="ECO:0000313" key="9">
    <source>
        <dbReference type="EMBL" id="AEH07548.1"/>
    </source>
</evidence>
<dbReference type="Gene3D" id="1.20.1320.20">
    <property type="entry name" value="hef helicase domain"/>
    <property type="match status" value="1"/>
</dbReference>
<dbReference type="NCBIfam" id="NF010337">
    <property type="entry name" value="PRK13766.1"/>
    <property type="match status" value="1"/>
</dbReference>
<keyword evidence="2" id="KW-0227">DNA damage</keyword>
<dbReference type="EMBL" id="CP002792">
    <property type="protein sequence ID" value="AEH07548.1"/>
    <property type="molecule type" value="Genomic_DNA"/>
</dbReference>
<dbReference type="Pfam" id="PF12826">
    <property type="entry name" value="HHH_2"/>
    <property type="match status" value="1"/>
</dbReference>
<dbReference type="Pfam" id="PF21210">
    <property type="entry name" value="RNA_helicase_helical"/>
    <property type="match status" value="1"/>
</dbReference>
<dbReference type="GO" id="GO:0004518">
    <property type="term" value="F:nuclease activity"/>
    <property type="evidence" value="ECO:0007669"/>
    <property type="project" value="InterPro"/>
</dbReference>
<dbReference type="CDD" id="cd12089">
    <property type="entry name" value="Hef_ID"/>
    <property type="match status" value="1"/>
</dbReference>
<dbReference type="GO" id="GO:0005524">
    <property type="term" value="F:ATP binding"/>
    <property type="evidence" value="ECO:0007669"/>
    <property type="project" value="UniProtKB-KW"/>
</dbReference>
<protein>
    <submittedName>
        <fullName evidence="9">Helicase domain-containing protein</fullName>
    </submittedName>
</protein>
<dbReference type="InterPro" id="IPR014001">
    <property type="entry name" value="Helicase_ATP-bd"/>
</dbReference>
<dbReference type="SUPFAM" id="SSF52540">
    <property type="entry name" value="P-loop containing nucleoside triphosphate hydrolases"/>
    <property type="match status" value="1"/>
</dbReference>
<dbReference type="SMR" id="F8AKL1"/>
<dbReference type="PROSITE" id="PS51192">
    <property type="entry name" value="HELICASE_ATP_BIND_1"/>
    <property type="match status" value="1"/>
</dbReference>
<gene>
    <name evidence="9" type="ordered locus">Metok_1585</name>
</gene>
<dbReference type="InterPro" id="IPR001650">
    <property type="entry name" value="Helicase_C-like"/>
</dbReference>
<dbReference type="GO" id="GO:0006281">
    <property type="term" value="P:DNA repair"/>
    <property type="evidence" value="ECO:0007669"/>
    <property type="project" value="UniProtKB-KW"/>
</dbReference>
<sequence length="797" mass="91511">MYITHPFIKPNTMESRIYQQVIVANALKKNTLCVLGTGLGKTAIATLTIAGMLSKKDGKVLIVAPSRPLVEQHYNSLKNFLNIDEDKIIVLTGKIAPSKRKKMWEEGQIFIATPQIVENDIVANRVNTNDFMLLIADEAHHTTGNHSYTFVASVFRNKAHVLGLTASPGSNIDKILEICENLGIEHVEIRTYDDADVRDYVKTVKLRPVKVELPKEYEECINLLRSAFKERLKVLRDNKIIYSTNINKSELLMLQKKIMTIPDNSKYELIKMASEAIKLDYAIETLECQGKDAFLNYYERLGSQNTKSAKAVVRDSKVLKAVYKLRTSEIEHPKMKKLVEIVNRILNKKDEDKNQNKKENNKEKIIIFAQYRDTVDKIVKTLESNGINAIPFVGQSNKDGKGMSQKKQVEAVEKFKNDDNINVLVSTSVSEEGIDIISVNNVIFYEPVPSEIRFIQRRGRASRGEGGECIILITKNSRDEGYYWSAINKERKMKNILKDMQNILNKKLEEKYRDKYIVEDRNSLDYIINREDNKESDNEIYKGTYKEINEGNEINDKKEVNKINKNISKNEGINKNESINIEPNTDINTQKPIKIVVDNREKIVSRYLFDRAELTFKNLENGDYIVSDRVIVERKTAEDFESSIIDKRLFKQLTDLKKYERPVLIIEGNNYFRLSEKIVNGAVISIILDFNIPVVFSKDAEDTANILIKMAEREQLRSKRTVSIRTGKKPMSLRERQRFIVESFPDVGPLTAENLLMKFGTIENIVNAPEEELREVEGIGEIMAKKIKSVLTEKYEK</sequence>
<dbReference type="GO" id="GO:0003677">
    <property type="term" value="F:DNA binding"/>
    <property type="evidence" value="ECO:0007669"/>
    <property type="project" value="InterPro"/>
</dbReference>
<evidence type="ECO:0000256" key="4">
    <source>
        <dbReference type="ARBA" id="ARBA00022806"/>
    </source>
</evidence>
<dbReference type="KEGG" id="mok:Metok_1585"/>
<dbReference type="Gene3D" id="3.40.50.300">
    <property type="entry name" value="P-loop containing nucleotide triphosphate hydrolases"/>
    <property type="match status" value="2"/>
</dbReference>
<evidence type="ECO:0000256" key="2">
    <source>
        <dbReference type="ARBA" id="ARBA00022763"/>
    </source>
</evidence>
<evidence type="ECO:0000256" key="6">
    <source>
        <dbReference type="ARBA" id="ARBA00023204"/>
    </source>
</evidence>
<dbReference type="GO" id="GO:0004386">
    <property type="term" value="F:helicase activity"/>
    <property type="evidence" value="ECO:0007669"/>
    <property type="project" value="UniProtKB-KW"/>
</dbReference>
<dbReference type="STRING" id="647113.Metok_1585"/>
<organism evidence="9 10">
    <name type="scientific">Methanothermococcus okinawensis (strain DSM 14208 / JCM 11175 / IH1)</name>
    <dbReference type="NCBI Taxonomy" id="647113"/>
    <lineage>
        <taxon>Archaea</taxon>
        <taxon>Methanobacteriati</taxon>
        <taxon>Methanobacteriota</taxon>
        <taxon>Methanomada group</taxon>
        <taxon>Methanococci</taxon>
        <taxon>Methanococcales</taxon>
        <taxon>Methanococcaceae</taxon>
        <taxon>Methanothermococcus</taxon>
    </lineage>
</organism>
<name>F8AKL1_METOI</name>
<dbReference type="SMART" id="SM00487">
    <property type="entry name" value="DEXDc"/>
    <property type="match status" value="1"/>
</dbReference>
<dbReference type="SUPFAM" id="SSF47781">
    <property type="entry name" value="RuvA domain 2-like"/>
    <property type="match status" value="1"/>
</dbReference>
<feature type="domain" description="Helicase C-terminal" evidence="8">
    <location>
        <begin position="340"/>
        <end position="519"/>
    </location>
</feature>
<dbReference type="GO" id="GO:0016787">
    <property type="term" value="F:hydrolase activity"/>
    <property type="evidence" value="ECO:0007669"/>
    <property type="project" value="UniProtKB-KW"/>
</dbReference>
<dbReference type="AlphaFoldDB" id="F8AKL1"/>
<dbReference type="InterPro" id="IPR041755">
    <property type="entry name" value="Hef_ID"/>
</dbReference>
<proteinExistence type="predicted"/>
<dbReference type="Pfam" id="PF02732">
    <property type="entry name" value="ERCC4"/>
    <property type="match status" value="1"/>
</dbReference>
<evidence type="ECO:0000259" key="8">
    <source>
        <dbReference type="PROSITE" id="PS51194"/>
    </source>
</evidence>
<keyword evidence="6" id="KW-0234">DNA repair</keyword>
<dbReference type="SMART" id="SM00490">
    <property type="entry name" value="HELICc"/>
    <property type="match status" value="1"/>
</dbReference>
<dbReference type="GeneID" id="10773743"/>
<dbReference type="Gene3D" id="3.40.50.10130">
    <property type="match status" value="1"/>
</dbReference>
<dbReference type="InterPro" id="IPR006166">
    <property type="entry name" value="ERCC4_domain"/>
</dbReference>
<dbReference type="InterPro" id="IPR027417">
    <property type="entry name" value="P-loop_NTPase"/>
</dbReference>
<evidence type="ECO:0000256" key="5">
    <source>
        <dbReference type="ARBA" id="ARBA00022840"/>
    </source>
</evidence>
<evidence type="ECO:0000256" key="1">
    <source>
        <dbReference type="ARBA" id="ARBA00022741"/>
    </source>
</evidence>
<reference evidence="9" key="1">
    <citation type="submission" date="2011-05" db="EMBL/GenBank/DDBJ databases">
        <title>Complete sequence of chromosome of Methanothermococcus okinawensis IH1.</title>
        <authorList>
            <consortium name="US DOE Joint Genome Institute"/>
            <person name="Lucas S."/>
            <person name="Han J."/>
            <person name="Lapidus A."/>
            <person name="Cheng J.-F."/>
            <person name="Goodwin L."/>
            <person name="Pitluck S."/>
            <person name="Peters L."/>
            <person name="Mikhailova N."/>
            <person name="Held B."/>
            <person name="Han C."/>
            <person name="Tapia R."/>
            <person name="Land M."/>
            <person name="Hauser L."/>
            <person name="Kyrpides N."/>
            <person name="Ivanova N."/>
            <person name="Pagani I."/>
            <person name="Sieprawska-Lupa M."/>
            <person name="Takai K."/>
            <person name="Miyazaki J."/>
            <person name="Whitman W."/>
            <person name="Woyke T."/>
        </authorList>
    </citation>
    <scope>NUCLEOTIDE SEQUENCE [LARGE SCALE GENOMIC DNA]</scope>
    <source>
        <strain evidence="9">IH1</strain>
    </source>
</reference>
<dbReference type="CDD" id="cd20075">
    <property type="entry name" value="XPF_nuclease_XPF_arch"/>
    <property type="match status" value="1"/>
</dbReference>
<dbReference type="InterPro" id="IPR010994">
    <property type="entry name" value="RuvA_2-like"/>
</dbReference>
<dbReference type="PANTHER" id="PTHR14025:SF20">
    <property type="entry name" value="FANCONI ANEMIA GROUP M PROTEIN"/>
    <property type="match status" value="1"/>
</dbReference>
<dbReference type="eggNOG" id="arCOG00872">
    <property type="taxonomic scope" value="Archaea"/>
</dbReference>
<keyword evidence="10" id="KW-1185">Reference proteome</keyword>
<feature type="domain" description="Helicase ATP-binding" evidence="7">
    <location>
        <begin position="22"/>
        <end position="186"/>
    </location>
</feature>
<keyword evidence="1" id="KW-0547">Nucleotide-binding</keyword>
<dbReference type="RefSeq" id="WP_013867722.1">
    <property type="nucleotide sequence ID" value="NC_015636.1"/>
</dbReference>
<dbReference type="Pfam" id="PF00270">
    <property type="entry name" value="DEAD"/>
    <property type="match status" value="1"/>
</dbReference>